<comment type="caution">
    <text evidence="2">The sequence shown here is derived from an EMBL/GenBank/DDBJ whole genome shotgun (WGS) entry which is preliminary data.</text>
</comment>
<dbReference type="CDD" id="cd02440">
    <property type="entry name" value="AdoMet_MTases"/>
    <property type="match status" value="1"/>
</dbReference>
<dbReference type="PANTHER" id="PTHR43591">
    <property type="entry name" value="METHYLTRANSFERASE"/>
    <property type="match status" value="1"/>
</dbReference>
<evidence type="ECO:0000313" key="2">
    <source>
        <dbReference type="EMBL" id="KAL3811259.1"/>
    </source>
</evidence>
<protein>
    <recommendedName>
        <fullName evidence="1">Methyltransferase type 11 domain-containing protein</fullName>
    </recommendedName>
</protein>
<feature type="domain" description="Methyltransferase type 11" evidence="1">
    <location>
        <begin position="101"/>
        <end position="213"/>
    </location>
</feature>
<evidence type="ECO:0000313" key="3">
    <source>
        <dbReference type="Proteomes" id="UP001530377"/>
    </source>
</evidence>
<dbReference type="InterPro" id="IPR029063">
    <property type="entry name" value="SAM-dependent_MTases_sf"/>
</dbReference>
<dbReference type="AlphaFoldDB" id="A0ABD3REP9"/>
<dbReference type="SUPFAM" id="SSF53335">
    <property type="entry name" value="S-adenosyl-L-methionine-dependent methyltransferases"/>
    <property type="match status" value="1"/>
</dbReference>
<sequence>MAILSTFAALATLRCGILSNRHVRIVRPKGSRMVASNGHREETSDRDRFNAMEHRNWEHGFESYHQWFGPLTRQPIPALLAHADFPPSADGGEGGRTVRLLDVGTGPGFVLSAAIDNALSTDAKRQSFQLTGLDISKNFLSLAEKRIRSQLQREQWHSEKIMVDFVEGTAELLPFSAEIFDSIVCNFGILHFFNPEAFLRESYRVLRPGGKVSFTAWAPPTRTEGFRIALESIAEAGNPNVEGMPDGPYFFDFGNPEHAMKVLRSIGFENAASVELCEMKWFNVKDGDTLHDILLKGTSRTREILLGQSPEEASAVKSLMIKKYDSITDGGRMPLSMPAIVSSGKKPFS</sequence>
<dbReference type="InterPro" id="IPR013216">
    <property type="entry name" value="Methyltransf_11"/>
</dbReference>
<dbReference type="PANTHER" id="PTHR43591:SF24">
    <property type="entry name" value="2-METHOXY-6-POLYPRENYL-1,4-BENZOQUINOL METHYLASE, MITOCHONDRIAL"/>
    <property type="match status" value="1"/>
</dbReference>
<organism evidence="2 3">
    <name type="scientific">Cyclostephanos tholiformis</name>
    <dbReference type="NCBI Taxonomy" id="382380"/>
    <lineage>
        <taxon>Eukaryota</taxon>
        <taxon>Sar</taxon>
        <taxon>Stramenopiles</taxon>
        <taxon>Ochrophyta</taxon>
        <taxon>Bacillariophyta</taxon>
        <taxon>Coscinodiscophyceae</taxon>
        <taxon>Thalassiosirophycidae</taxon>
        <taxon>Stephanodiscales</taxon>
        <taxon>Stephanodiscaceae</taxon>
        <taxon>Cyclostephanos</taxon>
    </lineage>
</organism>
<dbReference type="Proteomes" id="UP001530377">
    <property type="component" value="Unassembled WGS sequence"/>
</dbReference>
<name>A0ABD3REP9_9STRA</name>
<keyword evidence="3" id="KW-1185">Reference proteome</keyword>
<dbReference type="Gene3D" id="3.40.50.150">
    <property type="entry name" value="Vaccinia Virus protein VP39"/>
    <property type="match status" value="1"/>
</dbReference>
<reference evidence="2 3" key="1">
    <citation type="submission" date="2024-10" db="EMBL/GenBank/DDBJ databases">
        <title>Updated reference genomes for cyclostephanoid diatoms.</title>
        <authorList>
            <person name="Roberts W.R."/>
            <person name="Alverson A.J."/>
        </authorList>
    </citation>
    <scope>NUCLEOTIDE SEQUENCE [LARGE SCALE GENOMIC DNA]</scope>
    <source>
        <strain evidence="2 3">AJA228-03</strain>
    </source>
</reference>
<dbReference type="Pfam" id="PF08241">
    <property type="entry name" value="Methyltransf_11"/>
    <property type="match status" value="1"/>
</dbReference>
<accession>A0ABD3REP9</accession>
<gene>
    <name evidence="2" type="ORF">ACHAXA_003358</name>
</gene>
<evidence type="ECO:0000259" key="1">
    <source>
        <dbReference type="Pfam" id="PF08241"/>
    </source>
</evidence>
<proteinExistence type="predicted"/>
<dbReference type="EMBL" id="JALLPB020000271">
    <property type="protein sequence ID" value="KAL3811259.1"/>
    <property type="molecule type" value="Genomic_DNA"/>
</dbReference>